<evidence type="ECO:0000313" key="2">
    <source>
        <dbReference type="Proteomes" id="UP000050836"/>
    </source>
</evidence>
<reference evidence="1 2" key="1">
    <citation type="submission" date="2015-10" db="EMBL/GenBank/DDBJ databases">
        <title>Genome sequencing and analysis of members of genus Stenotrophomonas.</title>
        <authorList>
            <person name="Patil P.P."/>
            <person name="Midha S."/>
            <person name="Patil P.B."/>
        </authorList>
    </citation>
    <scope>NUCLEOTIDE SEQUENCE [LARGE SCALE GENOMIC DNA]</scope>
    <source>
        <strain evidence="1 2">JCM 9942</strain>
    </source>
</reference>
<dbReference type="AlphaFoldDB" id="A0A0R0AT79"/>
<protein>
    <submittedName>
        <fullName evidence="1">Uncharacterized protein</fullName>
    </submittedName>
</protein>
<evidence type="ECO:0000313" key="1">
    <source>
        <dbReference type="EMBL" id="KRG44292.1"/>
    </source>
</evidence>
<dbReference type="EMBL" id="LLXS01000008">
    <property type="protein sequence ID" value="KRG44292.1"/>
    <property type="molecule type" value="Genomic_DNA"/>
</dbReference>
<proteinExistence type="predicted"/>
<accession>A0A0R0AT79</accession>
<comment type="caution">
    <text evidence="1">The sequence shown here is derived from an EMBL/GenBank/DDBJ whole genome shotgun (WGS) entry which is preliminary data.</text>
</comment>
<gene>
    <name evidence="1" type="ORF">ARC78_05750</name>
</gene>
<dbReference type="Proteomes" id="UP000050836">
    <property type="component" value="Unassembled WGS sequence"/>
</dbReference>
<sequence>MYQYAKGEMVAALRQVVDFLNALDAEMDTDSDHLETLVKKASPAKLSILPLSRSFTYPAQTVGVVPKTVKVQFDRALEDVEWAKEYFGVKTARRVGELCFEYVWEREH</sequence>
<name>A0A0R0AT79_9GAMM</name>
<organism evidence="1 2">
    <name type="scientific">Stenotrophomonas pictorum JCM 9942</name>
    <dbReference type="NCBI Taxonomy" id="1236960"/>
    <lineage>
        <taxon>Bacteria</taxon>
        <taxon>Pseudomonadati</taxon>
        <taxon>Pseudomonadota</taxon>
        <taxon>Gammaproteobacteria</taxon>
        <taxon>Lysobacterales</taxon>
        <taxon>Lysobacteraceae</taxon>
        <taxon>Stenotrophomonas</taxon>
    </lineage>
</organism>
<keyword evidence="2" id="KW-1185">Reference proteome</keyword>